<feature type="compositionally biased region" description="Polar residues" evidence="1">
    <location>
        <begin position="57"/>
        <end position="103"/>
    </location>
</feature>
<feature type="compositionally biased region" description="Polar residues" evidence="1">
    <location>
        <begin position="839"/>
        <end position="862"/>
    </location>
</feature>
<feature type="compositionally biased region" description="Basic and acidic residues" evidence="1">
    <location>
        <begin position="392"/>
        <end position="415"/>
    </location>
</feature>
<gene>
    <name evidence="2" type="ORF">P154DRAFT_251128</name>
</gene>
<dbReference type="OrthoDB" id="2590867at2759"/>
<proteinExistence type="predicted"/>
<feature type="compositionally biased region" description="Gly residues" evidence="1">
    <location>
        <begin position="499"/>
        <end position="510"/>
    </location>
</feature>
<feature type="compositionally biased region" description="Basic and acidic residues" evidence="1">
    <location>
        <begin position="297"/>
        <end position="317"/>
    </location>
</feature>
<feature type="compositionally biased region" description="Polar residues" evidence="1">
    <location>
        <begin position="343"/>
        <end position="391"/>
    </location>
</feature>
<feature type="compositionally biased region" description="Polar residues" evidence="1">
    <location>
        <begin position="654"/>
        <end position="668"/>
    </location>
</feature>
<reference evidence="2" key="1">
    <citation type="journal article" date="2020" name="Stud. Mycol.">
        <title>101 Dothideomycetes genomes: a test case for predicting lifestyles and emergence of pathogens.</title>
        <authorList>
            <person name="Haridas S."/>
            <person name="Albert R."/>
            <person name="Binder M."/>
            <person name="Bloem J."/>
            <person name="Labutti K."/>
            <person name="Salamov A."/>
            <person name="Andreopoulos B."/>
            <person name="Baker S."/>
            <person name="Barry K."/>
            <person name="Bills G."/>
            <person name="Bluhm B."/>
            <person name="Cannon C."/>
            <person name="Castanera R."/>
            <person name="Culley D."/>
            <person name="Daum C."/>
            <person name="Ezra D."/>
            <person name="Gonzalez J."/>
            <person name="Henrissat B."/>
            <person name="Kuo A."/>
            <person name="Liang C."/>
            <person name="Lipzen A."/>
            <person name="Lutzoni F."/>
            <person name="Magnuson J."/>
            <person name="Mondo S."/>
            <person name="Nolan M."/>
            <person name="Ohm R."/>
            <person name="Pangilinan J."/>
            <person name="Park H.-J."/>
            <person name="Ramirez L."/>
            <person name="Alfaro M."/>
            <person name="Sun H."/>
            <person name="Tritt A."/>
            <person name="Yoshinaga Y."/>
            <person name="Zwiers L.-H."/>
            <person name="Turgeon B."/>
            <person name="Goodwin S."/>
            <person name="Spatafora J."/>
            <person name="Crous P."/>
            <person name="Grigoriev I."/>
        </authorList>
    </citation>
    <scope>NUCLEOTIDE SEQUENCE</scope>
    <source>
        <strain evidence="2">CBS 123094</strain>
    </source>
</reference>
<feature type="compositionally biased region" description="Polar residues" evidence="1">
    <location>
        <begin position="608"/>
        <end position="617"/>
    </location>
</feature>
<feature type="region of interest" description="Disordered" evidence="1">
    <location>
        <begin position="780"/>
        <end position="816"/>
    </location>
</feature>
<feature type="region of interest" description="Disordered" evidence="1">
    <location>
        <begin position="331"/>
        <end position="735"/>
    </location>
</feature>
<evidence type="ECO:0000313" key="2">
    <source>
        <dbReference type="EMBL" id="KAF1998398.1"/>
    </source>
</evidence>
<feature type="compositionally biased region" description="Basic and acidic residues" evidence="1">
    <location>
        <begin position="1177"/>
        <end position="1189"/>
    </location>
</feature>
<feature type="compositionally biased region" description="Low complexity" evidence="1">
    <location>
        <begin position="595"/>
        <end position="607"/>
    </location>
</feature>
<feature type="compositionally biased region" description="Polar residues" evidence="1">
    <location>
        <begin position="1191"/>
        <end position="1205"/>
    </location>
</feature>
<dbReference type="EMBL" id="ML977604">
    <property type="protein sequence ID" value="KAF1998398.1"/>
    <property type="molecule type" value="Genomic_DNA"/>
</dbReference>
<feature type="compositionally biased region" description="Polar residues" evidence="1">
    <location>
        <begin position="156"/>
        <end position="175"/>
    </location>
</feature>
<feature type="compositionally biased region" description="Basic and acidic residues" evidence="1">
    <location>
        <begin position="1078"/>
        <end position="1099"/>
    </location>
</feature>
<protein>
    <submittedName>
        <fullName evidence="2">Uncharacterized protein</fullName>
    </submittedName>
</protein>
<feature type="compositionally biased region" description="Polar residues" evidence="1">
    <location>
        <begin position="283"/>
        <end position="295"/>
    </location>
</feature>
<feature type="compositionally biased region" description="Basic and acidic residues" evidence="1">
    <location>
        <begin position="218"/>
        <end position="230"/>
    </location>
</feature>
<evidence type="ECO:0000256" key="1">
    <source>
        <dbReference type="SAM" id="MobiDB-lite"/>
    </source>
</evidence>
<accession>A0A6A5WB84</accession>
<dbReference type="Proteomes" id="UP000799779">
    <property type="component" value="Unassembled WGS sequence"/>
</dbReference>
<feature type="region of interest" description="Disordered" evidence="1">
    <location>
        <begin position="926"/>
        <end position="1205"/>
    </location>
</feature>
<dbReference type="AlphaFoldDB" id="A0A6A5WB84"/>
<feature type="region of interest" description="Disordered" evidence="1">
    <location>
        <begin position="1"/>
        <end position="319"/>
    </location>
</feature>
<sequence>MKKLFSHSQHGGAGEPASQGTAGLSGEGTHLTGASGGTDSHPIYDQFTKPSGEPGSATGNTPHFSNTADVRSAEGTTHSPSSVRQDSTLRPGQNVEAMSTASIKSGVLGFGQGKEEHAARDTPYSATHHAPTGEIRQEHATPGNDYSEDQNREFVSGQTEQHLLDQNSPSEQSSHLGRDTGLGAGAGSLAAHEYSSRREKNVPKTQTQQYSSQTPQRSYHEPEIATESDRSFPLAGGITGRRHDDTNLTNKSTGGLSSKRAGEDSPCTTNTKTSDFAAALTGENASHGSTANTGSVGDRELGTKDRETGDGVHDSRKGLAGAAGAAGILGAAAAHRQHESKQDPGQSAQAHASSGLPTMEQNTRGLTAPNAASDQRSLQDQSISGLHTDQSGPRDHALSGLPTEDRRTPEPEKRSSYSGLLFTTGPHVTDTANRTDPHLHIPGEFPEPTPLDEPAQPTFETPSPGGAITDGLSDPTAPPTEHSQNKDEHHFGRDAAFAGGAGAVGLGGHGTGKHHQRETTDIGGENLQTSPYSSSKIDPRVDGKTGRLDPTARSEPSASNQHHGRDAATVGGLAGGAGLAGYEASEHRPAAQENIPPTTTPHQQIPQSYSQTQNESQESQHRYGRDASLVGASAATAGGLYYANQRGEDKPQSGPATETIGSHKSNVANVLDPRVQPDPALQRHHETGPTPIDPATATVGPHKSNAANIVDPRVQPEPEKMKGHITAGPHHSDTLNKADPNVDTCGQSDQSHHYGRDAAFAGGAGATGVGAFEAAKMYGEHRSTQSSASMNEQRYDPTAPGAHAPNPTQTQSQHHYGRDAAVGGGALAAGAGTAAYLSSRDQPSATEGYQQPSATQGYQQLASHGYQQPAAQGYQQPSGQSYQQQSTDPSHQRFDSVQDPSQQSHNKLNIATASAAGVAGAGTAYGLSQHEQEKAEKERLAKLQKDQDKVIKDHEKKQAHDQKHANKVAAAEDKHLHKEMQKDAEKAQKKIEKEEAKAEKKHEKKEAKAEKNHEKEEDSGKKKRHSLLGFLHRDKKKSDADSGSDSGSPRHSKEYAATGAGAGAGLAGAAAYEAEQGNGHDRNRLHKDPPPGHPAREAMEQQSAVAGGKHEHRGIDGPIGDPNLVSGDHTTRHNVYGAHEPDEQNRTVIEPHTGLPMNVGKYGDGKGGTDGSNTVDGFHEVQANERVPKENVTNSKEIQKTNMLY</sequence>
<keyword evidence="3" id="KW-1185">Reference proteome</keyword>
<feature type="compositionally biased region" description="Basic and acidic residues" evidence="1">
    <location>
        <begin position="483"/>
        <end position="493"/>
    </location>
</feature>
<feature type="compositionally biased region" description="Polar residues" evidence="1">
    <location>
        <begin position="247"/>
        <end position="256"/>
    </location>
</feature>
<feature type="compositionally biased region" description="Polar residues" evidence="1">
    <location>
        <begin position="526"/>
        <end position="536"/>
    </location>
</feature>
<feature type="compositionally biased region" description="Low complexity" evidence="1">
    <location>
        <begin position="205"/>
        <end position="217"/>
    </location>
</feature>
<feature type="compositionally biased region" description="Low complexity" evidence="1">
    <location>
        <begin position="865"/>
        <end position="886"/>
    </location>
</feature>
<feature type="compositionally biased region" description="Polar residues" evidence="1">
    <location>
        <begin position="898"/>
        <end position="909"/>
    </location>
</feature>
<feature type="compositionally biased region" description="Basic and acidic residues" evidence="1">
    <location>
        <begin position="930"/>
        <end position="1020"/>
    </location>
</feature>
<feature type="compositionally biased region" description="Basic and acidic residues" evidence="1">
    <location>
        <begin position="537"/>
        <end position="552"/>
    </location>
</feature>
<organism evidence="2 3">
    <name type="scientific">Amniculicola lignicola CBS 123094</name>
    <dbReference type="NCBI Taxonomy" id="1392246"/>
    <lineage>
        <taxon>Eukaryota</taxon>
        <taxon>Fungi</taxon>
        <taxon>Dikarya</taxon>
        <taxon>Ascomycota</taxon>
        <taxon>Pezizomycotina</taxon>
        <taxon>Dothideomycetes</taxon>
        <taxon>Pleosporomycetidae</taxon>
        <taxon>Pleosporales</taxon>
        <taxon>Amniculicolaceae</taxon>
        <taxon>Amniculicola</taxon>
    </lineage>
</organism>
<feature type="region of interest" description="Disordered" evidence="1">
    <location>
        <begin position="838"/>
        <end position="912"/>
    </location>
</feature>
<evidence type="ECO:0000313" key="3">
    <source>
        <dbReference type="Proteomes" id="UP000799779"/>
    </source>
</evidence>
<name>A0A6A5WB84_9PLEO</name>